<feature type="compositionally biased region" description="Polar residues" evidence="2">
    <location>
        <begin position="737"/>
        <end position="752"/>
    </location>
</feature>
<dbReference type="WBParaSite" id="Gr19_v10_g11048.t1">
    <property type="protein sequence ID" value="Gr19_v10_g11048.t1"/>
    <property type="gene ID" value="Gr19_v10_g11048"/>
</dbReference>
<protein>
    <submittedName>
        <fullName evidence="6">Uncharacterized protein</fullName>
    </submittedName>
</protein>
<feature type="domain" description="PDZ" evidence="4">
    <location>
        <begin position="914"/>
        <end position="982"/>
    </location>
</feature>
<dbReference type="Gene3D" id="2.20.70.10">
    <property type="match status" value="2"/>
</dbReference>
<accession>A0A914GST9</accession>
<evidence type="ECO:0000313" key="5">
    <source>
        <dbReference type="Proteomes" id="UP000887572"/>
    </source>
</evidence>
<keyword evidence="5" id="KW-1185">Reference proteome</keyword>
<dbReference type="FunFam" id="2.20.70.10:FF:000034">
    <property type="entry name" value="syntaxin-binding protein 4 isoform X1"/>
    <property type="match status" value="1"/>
</dbReference>
<dbReference type="FunFam" id="2.30.42.10:FF:000005">
    <property type="entry name" value="Membrane associated guanylate kinase, WW and PDZ domain containing 1"/>
    <property type="match status" value="1"/>
</dbReference>
<dbReference type="CDD" id="cd00201">
    <property type="entry name" value="WW"/>
    <property type="match status" value="2"/>
</dbReference>
<feature type="compositionally biased region" description="Polar residues" evidence="2">
    <location>
        <begin position="159"/>
        <end position="169"/>
    </location>
</feature>
<evidence type="ECO:0000256" key="1">
    <source>
        <dbReference type="ARBA" id="ARBA00022737"/>
    </source>
</evidence>
<evidence type="ECO:0000259" key="4">
    <source>
        <dbReference type="PROSITE" id="PS50106"/>
    </source>
</evidence>
<reference evidence="6" key="1">
    <citation type="submission" date="2022-11" db="UniProtKB">
        <authorList>
            <consortium name="WormBaseParasite"/>
        </authorList>
    </citation>
    <scope>IDENTIFICATION</scope>
</reference>
<dbReference type="SMART" id="SM00228">
    <property type="entry name" value="PDZ"/>
    <property type="match status" value="5"/>
</dbReference>
<evidence type="ECO:0000259" key="3">
    <source>
        <dbReference type="PROSITE" id="PS50020"/>
    </source>
</evidence>
<dbReference type="GO" id="GO:0007165">
    <property type="term" value="P:signal transduction"/>
    <property type="evidence" value="ECO:0007669"/>
    <property type="project" value="TreeGrafter"/>
</dbReference>
<dbReference type="InterPro" id="IPR001202">
    <property type="entry name" value="WW_dom"/>
</dbReference>
<dbReference type="PROSITE" id="PS01159">
    <property type="entry name" value="WW_DOMAIN_1"/>
    <property type="match status" value="2"/>
</dbReference>
<dbReference type="PROSITE" id="PS50020">
    <property type="entry name" value="WW_DOMAIN_2"/>
    <property type="match status" value="2"/>
</dbReference>
<dbReference type="SUPFAM" id="SSF50156">
    <property type="entry name" value="PDZ domain-like"/>
    <property type="match status" value="5"/>
</dbReference>
<feature type="region of interest" description="Disordered" evidence="2">
    <location>
        <begin position="731"/>
        <end position="752"/>
    </location>
</feature>
<dbReference type="Pfam" id="PF00397">
    <property type="entry name" value="WW"/>
    <property type="match status" value="2"/>
</dbReference>
<feature type="domain" description="WW" evidence="3">
    <location>
        <begin position="51"/>
        <end position="84"/>
    </location>
</feature>
<dbReference type="InterPro" id="IPR036034">
    <property type="entry name" value="PDZ_sf"/>
</dbReference>
<dbReference type="Proteomes" id="UP000887572">
    <property type="component" value="Unplaced"/>
</dbReference>
<evidence type="ECO:0000313" key="6">
    <source>
        <dbReference type="WBParaSite" id="Gr19_v10_g11048.t1"/>
    </source>
</evidence>
<dbReference type="PANTHER" id="PTHR10316">
    <property type="entry name" value="MEMBRANE ASSOCIATED GUANYLATE KINASE-RELATED"/>
    <property type="match status" value="1"/>
</dbReference>
<feature type="region of interest" description="Disordered" evidence="2">
    <location>
        <begin position="157"/>
        <end position="184"/>
    </location>
</feature>
<dbReference type="SUPFAM" id="SSF51045">
    <property type="entry name" value="WW domain"/>
    <property type="match status" value="2"/>
</dbReference>
<feature type="domain" description="PDZ" evidence="4">
    <location>
        <begin position="639"/>
        <end position="709"/>
    </location>
</feature>
<dbReference type="InterPro" id="IPR001478">
    <property type="entry name" value="PDZ"/>
</dbReference>
<feature type="domain" description="PDZ" evidence="4">
    <location>
        <begin position="368"/>
        <end position="429"/>
    </location>
</feature>
<dbReference type="InterPro" id="IPR036020">
    <property type="entry name" value="WW_dom_sf"/>
</dbReference>
<feature type="compositionally biased region" description="Low complexity" evidence="2">
    <location>
        <begin position="171"/>
        <end position="180"/>
    </location>
</feature>
<keyword evidence="1" id="KW-0677">Repeat</keyword>
<name>A0A914GST9_GLORO</name>
<dbReference type="AlphaFoldDB" id="A0A914GST9"/>
<feature type="compositionally biased region" description="Polar residues" evidence="2">
    <location>
        <begin position="531"/>
        <end position="555"/>
    </location>
</feature>
<evidence type="ECO:0000256" key="2">
    <source>
        <dbReference type="SAM" id="MobiDB-lite"/>
    </source>
</evidence>
<dbReference type="GO" id="GO:0005737">
    <property type="term" value="C:cytoplasm"/>
    <property type="evidence" value="ECO:0007669"/>
    <property type="project" value="TreeGrafter"/>
</dbReference>
<organism evidence="5 6">
    <name type="scientific">Globodera rostochiensis</name>
    <name type="common">Golden nematode worm</name>
    <name type="synonym">Heterodera rostochiensis</name>
    <dbReference type="NCBI Taxonomy" id="31243"/>
    <lineage>
        <taxon>Eukaryota</taxon>
        <taxon>Metazoa</taxon>
        <taxon>Ecdysozoa</taxon>
        <taxon>Nematoda</taxon>
        <taxon>Chromadorea</taxon>
        <taxon>Rhabditida</taxon>
        <taxon>Tylenchina</taxon>
        <taxon>Tylenchomorpha</taxon>
        <taxon>Tylenchoidea</taxon>
        <taxon>Heteroderidae</taxon>
        <taxon>Heteroderinae</taxon>
        <taxon>Globodera</taxon>
    </lineage>
</organism>
<proteinExistence type="predicted"/>
<dbReference type="Gene3D" id="2.30.42.10">
    <property type="match status" value="5"/>
</dbReference>
<feature type="domain" description="PDZ" evidence="4">
    <location>
        <begin position="761"/>
        <end position="837"/>
    </location>
</feature>
<dbReference type="SMART" id="SM00456">
    <property type="entry name" value="WW"/>
    <property type="match status" value="2"/>
</dbReference>
<sequence length="1156" mass="124953">MPNLGHFYALQNPAFTQPPPPPPQPSSSLKMVISSPTAAAVAATAAAVSGRPLPPNWEISYTENGEKYFIDHNTGTTTWDDPRDTYPHHQQLEMAAALAEGQQQQQQQPPLLLPDGWERVDDERHGTFYVDHINKRTQYERPTSLIMPTKQPIYDPYQHQATTSTSPNGLPQPLQHQQPQADHHGRFASMSGILSSDNGGIYGTYHNGNYASHQHHHQNGVGSAHTQFTRNPVELRGEILSTRIQKGPKGLGFTLIGNDGTNLHEEFIQIKTIIANGPAAGEGTLRSGDVLVTVNDRCMLGASQDDACQVFRAINVGEFVCIQICRGYSLQMDPTNRIFTENVYASNTTNPQQFNNQQQQQRLRENHVVQLCKGSKGFGFTVYDDAFGQRVKSILHPDQCPNLLEGDTILEVDGRNVRALPHPQLVQMLHDFPLGYRCKIVVQRRAPKQRSRTPTAGFRYGYGGGGGQASASVDSRQTQQQQQQHRPLFVQRSKTPGPSAKSNQQQQQQQRQSMYHQQQPQQQQPQLQQQNWPNGSTTLPRSLQNRNTATGNNGHLQPHNDGGHRAHNFSSSSAVDTVALPPPAPSAPRMRPSSSTLGFCPTPAFVPISALNGGGGGGCAGAQNGTPNGTMNGRKQSIVVNLISQPSGFGFHLLGGAEENKPLSVGAVIAGGAADLDGRLRVNDQIVKIDVHRVEGTQHNHAVELIRQAAIVGHVRLVLLRDCCPSGVGGGGEFSSHHSPATTGSAVGSQGSRGNEFMPYDVTLVKLEGEPDFGCTIISHNHRYIADILPGSAAQRSARLRVGDCVLAVNGHSVANMSHQQVLQYIRSNGNTLTLSIDPALRMMDPSDASGGIQNYAAPPPPQKSSCSDYGSIGGGGGGYGTVVNGGGGGTVVQQQQHQQQQRRNLPPTTNVFFVELRRGERGFGFSIRGGAEFGMPLFILKIADVGPAAGSAMQIGDQLVAIDGESCIGMSHERAIGMIKERQQGEKGKGRAHQLHGGDRFSAHTSVPKKMLALKCTGTEVWALKCASLKREARGGAPATVYYPSLPRCAVGDSLALTRLKRSADKLRCGGCEMRGHQQKKTEGQGGNDFNKYARNCACLCCGCSMHGVWESMNWSTSALAFVQPRSTARSFCFTTRQNASSSLSDYGGRKLFGH</sequence>
<feature type="region of interest" description="Disordered" evidence="2">
    <location>
        <begin position="444"/>
        <end position="595"/>
    </location>
</feature>
<dbReference type="PROSITE" id="PS50106">
    <property type="entry name" value="PDZ"/>
    <property type="match status" value="5"/>
</dbReference>
<feature type="domain" description="WW" evidence="3">
    <location>
        <begin position="111"/>
        <end position="144"/>
    </location>
</feature>
<feature type="compositionally biased region" description="Polar residues" evidence="2">
    <location>
        <begin position="492"/>
        <end position="503"/>
    </location>
</feature>
<dbReference type="Pfam" id="PF00595">
    <property type="entry name" value="PDZ"/>
    <property type="match status" value="4"/>
</dbReference>
<feature type="domain" description="PDZ" evidence="4">
    <location>
        <begin position="241"/>
        <end position="312"/>
    </location>
</feature>
<feature type="compositionally biased region" description="Low complexity" evidence="2">
    <location>
        <begin position="504"/>
        <end position="530"/>
    </location>
</feature>
<dbReference type="PANTHER" id="PTHR10316:SF40">
    <property type="entry name" value="LD27118P"/>
    <property type="match status" value="1"/>
</dbReference>